<feature type="domain" description="Potassium channel tetramerisation-type BTB" evidence="14">
    <location>
        <begin position="33"/>
        <end position="119"/>
    </location>
</feature>
<dbReference type="InterPro" id="IPR003974">
    <property type="entry name" value="K_chnl_volt-dep_Kv3"/>
</dbReference>
<dbReference type="GO" id="GO:0001508">
    <property type="term" value="P:action potential"/>
    <property type="evidence" value="ECO:0007669"/>
    <property type="project" value="TreeGrafter"/>
</dbReference>
<keyword evidence="3" id="KW-0633">Potassium transport</keyword>
<dbReference type="PRINTS" id="PR01498">
    <property type="entry name" value="SHAWCHANNEL"/>
</dbReference>
<dbReference type="SUPFAM" id="SSF54695">
    <property type="entry name" value="POZ domain"/>
    <property type="match status" value="1"/>
</dbReference>
<dbReference type="PANTHER" id="PTHR11537:SF254">
    <property type="entry name" value="POTASSIUM VOLTAGE-GATED CHANNEL PROTEIN SHAB"/>
    <property type="match status" value="1"/>
</dbReference>
<evidence type="ECO:0000256" key="4">
    <source>
        <dbReference type="ARBA" id="ARBA00022692"/>
    </source>
</evidence>
<evidence type="ECO:0000256" key="7">
    <source>
        <dbReference type="ARBA" id="ARBA00022958"/>
    </source>
</evidence>
<dbReference type="PRINTS" id="PR00169">
    <property type="entry name" value="KCHANNEL"/>
</dbReference>
<dbReference type="SUPFAM" id="SSF81324">
    <property type="entry name" value="Voltage-gated potassium channels"/>
    <property type="match status" value="1"/>
</dbReference>
<dbReference type="CDD" id="cd18317">
    <property type="entry name" value="BTB_POZ_Kv"/>
    <property type="match status" value="1"/>
</dbReference>
<dbReference type="InterPro" id="IPR027359">
    <property type="entry name" value="Volt_channel_dom_sf"/>
</dbReference>
<keyword evidence="16" id="KW-1185">Reference proteome</keyword>
<comment type="subcellular location">
    <subcellularLocation>
        <location evidence="1">Membrane</location>
        <topology evidence="1">Multi-pass membrane protein</topology>
    </subcellularLocation>
</comment>
<evidence type="ECO:0000256" key="11">
    <source>
        <dbReference type="ARBA" id="ARBA00023303"/>
    </source>
</evidence>
<dbReference type="Pfam" id="PF00520">
    <property type="entry name" value="Ion_trans"/>
    <property type="match status" value="1"/>
</dbReference>
<keyword evidence="7" id="KW-0630">Potassium</keyword>
<dbReference type="GO" id="GO:0051260">
    <property type="term" value="P:protein homooligomerization"/>
    <property type="evidence" value="ECO:0007669"/>
    <property type="project" value="InterPro"/>
</dbReference>
<dbReference type="Gene3D" id="1.10.287.70">
    <property type="match status" value="1"/>
</dbReference>
<evidence type="ECO:0000256" key="10">
    <source>
        <dbReference type="ARBA" id="ARBA00023136"/>
    </source>
</evidence>
<protein>
    <recommendedName>
        <fullName evidence="17">KCNC1</fullName>
    </recommendedName>
</protein>
<dbReference type="Proteomes" id="UP000593567">
    <property type="component" value="Unassembled WGS sequence"/>
</dbReference>
<keyword evidence="11" id="KW-0407">Ion channel</keyword>
<name>A0A7J7KFA7_BUGNE</name>
<dbReference type="EMBL" id="VXIV02000749">
    <property type="protein sequence ID" value="KAF6036308.1"/>
    <property type="molecule type" value="Genomic_DNA"/>
</dbReference>
<sequence>MSKIKPVNQGLRAATNSQSVHSIVEKVTSKSSVIINISGQRFVTSTTTLLKYPETRLGKLVQQPLNATAFTFEGDAEIFKEVLKFYITGDLHCPKNVCMSDFKNHLEFWGIDEKYISECCSGELAEERELEKQFKMFERRIQVTGPLHGYRRVRYNIWCFLTDPFGPDTKWKTASKIWAIIYILISLLCSIYIALFGIESLFQPENKESALNSSNNVMHENTTDNLDASCKRYAFLHYTETAKNLIFLNFGITMFFILEIFVRFVCCIEKRYFFKSLNCVDLVVSILEIGCFMFGQVLTYILIEETNIGKTPPGYCKLGLAFNILSLLVKQVSGLKVLLLTLYRSWREIILLVVLLMIAVLIFGPFVYYMDRNLQTYGEHKILDVPTAYWLVMVTMTTVGYGDVYPTTIAGYIIMVVVMTVGLMVTALPVAIIGGNFTLVYEYNDKRNKRLRALEERADNSSADSSVSTSLTDVDNDLDEVIVLEY</sequence>
<feature type="transmembrane region" description="Helical" evidence="12">
    <location>
        <begin position="413"/>
        <end position="441"/>
    </location>
</feature>
<evidence type="ECO:0008006" key="17">
    <source>
        <dbReference type="Google" id="ProtNLM"/>
    </source>
</evidence>
<proteinExistence type="predicted"/>
<organism evidence="15 16">
    <name type="scientific">Bugula neritina</name>
    <name type="common">Brown bryozoan</name>
    <name type="synonym">Sertularia neritina</name>
    <dbReference type="NCBI Taxonomy" id="10212"/>
    <lineage>
        <taxon>Eukaryota</taxon>
        <taxon>Metazoa</taxon>
        <taxon>Spiralia</taxon>
        <taxon>Lophotrochozoa</taxon>
        <taxon>Bryozoa</taxon>
        <taxon>Gymnolaemata</taxon>
        <taxon>Cheilostomatida</taxon>
        <taxon>Flustrina</taxon>
        <taxon>Buguloidea</taxon>
        <taxon>Bugulidae</taxon>
        <taxon>Bugula</taxon>
    </lineage>
</organism>
<feature type="transmembrane region" description="Helical" evidence="12">
    <location>
        <begin position="280"/>
        <end position="303"/>
    </location>
</feature>
<dbReference type="OrthoDB" id="10025005at2759"/>
<keyword evidence="6" id="KW-0851">Voltage-gated channel</keyword>
<dbReference type="Pfam" id="PF02214">
    <property type="entry name" value="BTB_2"/>
    <property type="match status" value="1"/>
</dbReference>
<evidence type="ECO:0000256" key="5">
    <source>
        <dbReference type="ARBA" id="ARBA00022826"/>
    </source>
</evidence>
<dbReference type="PANTHER" id="PTHR11537">
    <property type="entry name" value="VOLTAGE-GATED POTASSIUM CHANNEL"/>
    <property type="match status" value="1"/>
</dbReference>
<feature type="transmembrane region" description="Helical" evidence="12">
    <location>
        <begin position="349"/>
        <end position="370"/>
    </location>
</feature>
<evidence type="ECO:0000256" key="8">
    <source>
        <dbReference type="ARBA" id="ARBA00022989"/>
    </source>
</evidence>
<dbReference type="InterPro" id="IPR005821">
    <property type="entry name" value="Ion_trans_dom"/>
</dbReference>
<keyword evidence="4 12" id="KW-0812">Transmembrane</keyword>
<keyword evidence="10 12" id="KW-0472">Membrane</keyword>
<feature type="domain" description="Ion transport" evidence="13">
    <location>
        <begin position="180"/>
        <end position="443"/>
    </location>
</feature>
<reference evidence="15" key="1">
    <citation type="submission" date="2020-06" db="EMBL/GenBank/DDBJ databases">
        <title>Draft genome of Bugula neritina, a colonial animal packing powerful symbionts and potential medicines.</title>
        <authorList>
            <person name="Rayko M."/>
        </authorList>
    </citation>
    <scope>NUCLEOTIDE SEQUENCE [LARGE SCALE GENOMIC DNA]</scope>
    <source>
        <strain evidence="15">Kwan_BN1</strain>
    </source>
</reference>
<keyword evidence="5" id="KW-0631">Potassium channel</keyword>
<accession>A0A7J7KFA7</accession>
<evidence type="ECO:0000259" key="13">
    <source>
        <dbReference type="Pfam" id="PF00520"/>
    </source>
</evidence>
<evidence type="ECO:0000256" key="6">
    <source>
        <dbReference type="ARBA" id="ARBA00022882"/>
    </source>
</evidence>
<feature type="transmembrane region" description="Helical" evidence="12">
    <location>
        <begin position="382"/>
        <end position="401"/>
    </location>
</feature>
<comment type="caution">
    <text evidence="15">The sequence shown here is derived from an EMBL/GenBank/DDBJ whole genome shotgun (WGS) entry which is preliminary data.</text>
</comment>
<feature type="transmembrane region" description="Helical" evidence="12">
    <location>
        <begin position="245"/>
        <end position="268"/>
    </location>
</feature>
<feature type="transmembrane region" description="Helical" evidence="12">
    <location>
        <begin position="177"/>
        <end position="198"/>
    </location>
</feature>
<dbReference type="InterPro" id="IPR003131">
    <property type="entry name" value="T1-type_BTB"/>
</dbReference>
<evidence type="ECO:0000259" key="14">
    <source>
        <dbReference type="Pfam" id="PF02214"/>
    </source>
</evidence>
<evidence type="ECO:0000256" key="12">
    <source>
        <dbReference type="SAM" id="Phobius"/>
    </source>
</evidence>
<evidence type="ECO:0000256" key="1">
    <source>
        <dbReference type="ARBA" id="ARBA00004141"/>
    </source>
</evidence>
<dbReference type="InterPro" id="IPR028325">
    <property type="entry name" value="VG_K_chnl"/>
</dbReference>
<evidence type="ECO:0000313" key="16">
    <source>
        <dbReference type="Proteomes" id="UP000593567"/>
    </source>
</evidence>
<dbReference type="Gene3D" id="3.30.710.10">
    <property type="entry name" value="Potassium Channel Kv1.1, Chain A"/>
    <property type="match status" value="1"/>
</dbReference>
<dbReference type="Gene3D" id="1.20.120.350">
    <property type="entry name" value="Voltage-gated potassium channels. Chain C"/>
    <property type="match status" value="1"/>
</dbReference>
<evidence type="ECO:0000256" key="3">
    <source>
        <dbReference type="ARBA" id="ARBA00022538"/>
    </source>
</evidence>
<keyword evidence="8 12" id="KW-1133">Transmembrane helix</keyword>
<evidence type="ECO:0000313" key="15">
    <source>
        <dbReference type="EMBL" id="KAF6036308.1"/>
    </source>
</evidence>
<dbReference type="GO" id="GO:0005249">
    <property type="term" value="F:voltage-gated potassium channel activity"/>
    <property type="evidence" value="ECO:0007669"/>
    <property type="project" value="InterPro"/>
</dbReference>
<evidence type="ECO:0000256" key="9">
    <source>
        <dbReference type="ARBA" id="ARBA00023065"/>
    </source>
</evidence>
<keyword evidence="9" id="KW-0406">Ion transport</keyword>
<dbReference type="InterPro" id="IPR011333">
    <property type="entry name" value="SKP1/BTB/POZ_sf"/>
</dbReference>
<evidence type="ECO:0000256" key="2">
    <source>
        <dbReference type="ARBA" id="ARBA00022448"/>
    </source>
</evidence>
<dbReference type="AlphaFoldDB" id="A0A7J7KFA7"/>
<gene>
    <name evidence="15" type="ORF">EB796_005383</name>
</gene>
<dbReference type="GO" id="GO:0008076">
    <property type="term" value="C:voltage-gated potassium channel complex"/>
    <property type="evidence" value="ECO:0007669"/>
    <property type="project" value="InterPro"/>
</dbReference>
<keyword evidence="2" id="KW-0813">Transport</keyword>